<dbReference type="InterPro" id="IPR005902">
    <property type="entry name" value="HU_DNA-bd_put"/>
</dbReference>
<proteinExistence type="predicted"/>
<dbReference type="EMBL" id="CP116613">
    <property type="protein sequence ID" value="WCF98796.1"/>
    <property type="molecule type" value="Genomic_DNA"/>
</dbReference>
<evidence type="ECO:0000256" key="1">
    <source>
        <dbReference type="ARBA" id="ARBA00023125"/>
    </source>
</evidence>
<accession>A0AAE9X5N4</accession>
<dbReference type="InterPro" id="IPR041607">
    <property type="entry name" value="HU-HIG"/>
</dbReference>
<dbReference type="Proteomes" id="UP001179540">
    <property type="component" value="Chromosome"/>
</dbReference>
<dbReference type="InterPro" id="IPR010992">
    <property type="entry name" value="IHF-like_DNA-bd_dom_sf"/>
</dbReference>
<feature type="domain" description="HU" evidence="2">
    <location>
        <begin position="2"/>
        <end position="122"/>
    </location>
</feature>
<evidence type="ECO:0000313" key="3">
    <source>
        <dbReference type="EMBL" id="WCF98796.1"/>
    </source>
</evidence>
<evidence type="ECO:0000259" key="2">
    <source>
        <dbReference type="Pfam" id="PF18291"/>
    </source>
</evidence>
<protein>
    <submittedName>
        <fullName evidence="3">DNA-binding protein</fullName>
    </submittedName>
</protein>
<keyword evidence="1 3" id="KW-0238">DNA-binding</keyword>
<evidence type="ECO:0000313" key="4">
    <source>
        <dbReference type="Proteomes" id="UP001179540"/>
    </source>
</evidence>
<gene>
    <name evidence="3" type="ORF">NY149_09895</name>
</gene>
<reference evidence="3" key="1">
    <citation type="submission" date="2023-01" db="EMBL/GenBank/DDBJ databases">
        <title>Phages are important unrecognized players in the ecology of the oral pathogen Porphyromonas gingivalis.</title>
        <authorList>
            <person name="Matrishin C.B."/>
            <person name="Kauffman K.M."/>
        </authorList>
    </citation>
    <scope>NUCLEOTIDE SEQUENCE</scope>
    <source>
        <strain evidence="3">HG1691old</strain>
    </source>
</reference>
<dbReference type="Pfam" id="PF18291">
    <property type="entry name" value="HU-HIG"/>
    <property type="match status" value="1"/>
</dbReference>
<dbReference type="NCBIfam" id="TIGR01201">
    <property type="entry name" value="HU_rel"/>
    <property type="match status" value="1"/>
</dbReference>
<dbReference type="SUPFAM" id="SSF47729">
    <property type="entry name" value="IHF-like DNA-binding proteins"/>
    <property type="match status" value="1"/>
</dbReference>
<dbReference type="AlphaFoldDB" id="A0AAE9X5N4"/>
<organism evidence="3 4">
    <name type="scientific">Porphyromonas gingivalis</name>
    <name type="common">Bacteroides gingivalis</name>
    <dbReference type="NCBI Taxonomy" id="837"/>
    <lineage>
        <taxon>Bacteria</taxon>
        <taxon>Pseudomonadati</taxon>
        <taxon>Bacteroidota</taxon>
        <taxon>Bacteroidia</taxon>
        <taxon>Bacteroidales</taxon>
        <taxon>Porphyromonadaceae</taxon>
        <taxon>Porphyromonas</taxon>
    </lineage>
</organism>
<dbReference type="GO" id="GO:0003677">
    <property type="term" value="F:DNA binding"/>
    <property type="evidence" value="ECO:0007669"/>
    <property type="project" value="UniProtKB-KW"/>
</dbReference>
<dbReference type="RefSeq" id="WP_271912482.1">
    <property type="nucleotide sequence ID" value="NZ_CP116613.1"/>
</dbReference>
<sequence>MAKFVMREMPDMQGKGKRTMYPKMISRGTMGLDEIADLISSQSTFSPGEVKGLVTALARTIAHGVASGYTVKIEEIGSFSASLTLHKGVEPEEAEGGTRRNAASVTIGGVNFRPDKALILEARTRVHLVRTTVRRPRRPNLTREERLALALRHLDGHSLLKVVDYCRLTGLGRTAAAEELRAFDREGLIDSTGNGTHKVYIIRNKAGI</sequence>
<name>A0AAE9X5N4_PORGN</name>